<dbReference type="AlphaFoldDB" id="N1UGD9"/>
<dbReference type="EMBL" id="AHNY02000288">
    <property type="protein sequence ID" value="EMY22724.1"/>
    <property type="molecule type" value="Genomic_DNA"/>
</dbReference>
<dbReference type="Proteomes" id="UP000012220">
    <property type="component" value="Unassembled WGS sequence"/>
</dbReference>
<proteinExistence type="predicted"/>
<organism evidence="1 2">
    <name type="scientific">Leptospira interrogans serovar Australis str. 200703203</name>
    <dbReference type="NCBI Taxonomy" id="1085541"/>
    <lineage>
        <taxon>Bacteria</taxon>
        <taxon>Pseudomonadati</taxon>
        <taxon>Spirochaetota</taxon>
        <taxon>Spirochaetia</taxon>
        <taxon>Leptospirales</taxon>
        <taxon>Leptospiraceae</taxon>
        <taxon>Leptospira</taxon>
    </lineage>
</organism>
<sequence>MNIYVQGSGLKFKARKISLDLKKCKGAKYRFSSDNWGMIQLHLSTNTGNRLCSSYTNHNTLKRAEKWE</sequence>
<name>N1UGD9_LEPIR</name>
<feature type="non-terminal residue" evidence="1">
    <location>
        <position position="68"/>
    </location>
</feature>
<accession>N1UGD9</accession>
<evidence type="ECO:0000313" key="1">
    <source>
        <dbReference type="EMBL" id="EMY22724.1"/>
    </source>
</evidence>
<evidence type="ECO:0000313" key="2">
    <source>
        <dbReference type="Proteomes" id="UP000012220"/>
    </source>
</evidence>
<gene>
    <name evidence="1" type="ORF">LEP1GSC115_1985</name>
</gene>
<reference evidence="1 2" key="1">
    <citation type="submission" date="2013-02" db="EMBL/GenBank/DDBJ databases">
        <authorList>
            <person name="Harkins D.M."/>
            <person name="Durkin A.S."/>
            <person name="Brinkac L.M."/>
            <person name="Haft D.H."/>
            <person name="Selengut J.D."/>
            <person name="Sanka R."/>
            <person name="DePew J."/>
            <person name="Purushe J."/>
            <person name="Picardeau M."/>
            <person name="Werts C."/>
            <person name="Goarant C."/>
            <person name="Vinetz J.M."/>
            <person name="Sutton G.G."/>
            <person name="Nierman W.C."/>
            <person name="Fouts D.E."/>
        </authorList>
    </citation>
    <scope>NUCLEOTIDE SEQUENCE [LARGE SCALE GENOMIC DNA]</scope>
    <source>
        <strain evidence="1 2">200703203</strain>
    </source>
</reference>
<protein>
    <submittedName>
        <fullName evidence="1">Uncharacterized protein</fullName>
    </submittedName>
</protein>
<comment type="caution">
    <text evidence="1">The sequence shown here is derived from an EMBL/GenBank/DDBJ whole genome shotgun (WGS) entry which is preliminary data.</text>
</comment>